<feature type="region of interest" description="Disordered" evidence="10">
    <location>
        <begin position="572"/>
        <end position="595"/>
    </location>
</feature>
<keyword evidence="2" id="KW-0378">Hydrolase</keyword>
<comment type="catalytic activity">
    <reaction evidence="9">
        <text>ATP + H2O = ADP + phosphate + H(+)</text>
        <dbReference type="Rhea" id="RHEA:13065"/>
        <dbReference type="ChEBI" id="CHEBI:15377"/>
        <dbReference type="ChEBI" id="CHEBI:15378"/>
        <dbReference type="ChEBI" id="CHEBI:30616"/>
        <dbReference type="ChEBI" id="CHEBI:43474"/>
        <dbReference type="ChEBI" id="CHEBI:456216"/>
        <dbReference type="EC" id="5.6.2.4"/>
    </reaction>
</comment>
<keyword evidence="6" id="KW-0469">Meiosis</keyword>
<comment type="caution">
    <text evidence="12">The sequence shown here is derived from an EMBL/GenBank/DDBJ whole genome shotgun (WGS) entry which is preliminary data.</text>
</comment>
<dbReference type="Pfam" id="PF02889">
    <property type="entry name" value="Sec63"/>
    <property type="match status" value="1"/>
</dbReference>
<protein>
    <recommendedName>
        <fullName evidence="8">DNA 3'-5' helicase</fullName>
        <ecNumber evidence="8">5.6.2.4</ecNumber>
    </recommendedName>
</protein>
<evidence type="ECO:0000256" key="9">
    <source>
        <dbReference type="ARBA" id="ARBA00048988"/>
    </source>
</evidence>
<dbReference type="Gene3D" id="1.10.10.10">
    <property type="entry name" value="Winged helix-like DNA-binding domain superfamily/Winged helix DNA-binding domain"/>
    <property type="match status" value="1"/>
</dbReference>
<feature type="compositionally biased region" description="Basic and acidic residues" evidence="10">
    <location>
        <begin position="839"/>
        <end position="851"/>
    </location>
</feature>
<feature type="compositionally biased region" description="Basic and acidic residues" evidence="10">
    <location>
        <begin position="936"/>
        <end position="959"/>
    </location>
</feature>
<dbReference type="Proteomes" id="UP001162162">
    <property type="component" value="Unassembled WGS sequence"/>
</dbReference>
<evidence type="ECO:0000256" key="8">
    <source>
        <dbReference type="ARBA" id="ARBA00034808"/>
    </source>
</evidence>
<evidence type="ECO:0000259" key="11">
    <source>
        <dbReference type="SMART" id="SM00973"/>
    </source>
</evidence>
<feature type="compositionally biased region" description="Basic and acidic residues" evidence="10">
    <location>
        <begin position="1032"/>
        <end position="1060"/>
    </location>
</feature>
<keyword evidence="4" id="KW-0067">ATP-binding</keyword>
<dbReference type="GO" id="GO:0005524">
    <property type="term" value="F:ATP binding"/>
    <property type="evidence" value="ECO:0007669"/>
    <property type="project" value="UniProtKB-KW"/>
</dbReference>
<feature type="compositionally biased region" description="Basic and acidic residues" evidence="10">
    <location>
        <begin position="743"/>
        <end position="752"/>
    </location>
</feature>
<keyword evidence="1" id="KW-0547">Nucleotide-binding</keyword>
<accession>A0AAV8Z4I5</accession>
<keyword evidence="5" id="KW-0413">Isomerase</keyword>
<reference evidence="12" key="1">
    <citation type="journal article" date="2023" name="Insect Mol. Biol.">
        <title>Genome sequencing provides insights into the evolution of gene families encoding plant cell wall-degrading enzymes in longhorned beetles.</title>
        <authorList>
            <person name="Shin N.R."/>
            <person name="Okamura Y."/>
            <person name="Kirsch R."/>
            <person name="Pauchet Y."/>
        </authorList>
    </citation>
    <scope>NUCLEOTIDE SEQUENCE</scope>
    <source>
        <strain evidence="12">AMC_N1</strain>
    </source>
</reference>
<dbReference type="InterPro" id="IPR057842">
    <property type="entry name" value="WH_MER3"/>
</dbReference>
<dbReference type="Gene3D" id="1.10.3380.10">
    <property type="entry name" value="Sec63 N-terminal domain-like domain"/>
    <property type="match status" value="1"/>
</dbReference>
<dbReference type="GO" id="GO:0043138">
    <property type="term" value="F:3'-5' DNA helicase activity"/>
    <property type="evidence" value="ECO:0007669"/>
    <property type="project" value="UniProtKB-EC"/>
</dbReference>
<organism evidence="12 13">
    <name type="scientific">Aromia moschata</name>
    <dbReference type="NCBI Taxonomy" id="1265417"/>
    <lineage>
        <taxon>Eukaryota</taxon>
        <taxon>Metazoa</taxon>
        <taxon>Ecdysozoa</taxon>
        <taxon>Arthropoda</taxon>
        <taxon>Hexapoda</taxon>
        <taxon>Insecta</taxon>
        <taxon>Pterygota</taxon>
        <taxon>Neoptera</taxon>
        <taxon>Endopterygota</taxon>
        <taxon>Coleoptera</taxon>
        <taxon>Polyphaga</taxon>
        <taxon>Cucujiformia</taxon>
        <taxon>Chrysomeloidea</taxon>
        <taxon>Cerambycidae</taxon>
        <taxon>Cerambycinae</taxon>
        <taxon>Callichromatini</taxon>
        <taxon>Aromia</taxon>
    </lineage>
</organism>
<dbReference type="InterPro" id="IPR036388">
    <property type="entry name" value="WH-like_DNA-bd_sf"/>
</dbReference>
<dbReference type="GO" id="GO:0051321">
    <property type="term" value="P:meiotic cell cycle"/>
    <property type="evidence" value="ECO:0007669"/>
    <property type="project" value="UniProtKB-KW"/>
</dbReference>
<dbReference type="EMBL" id="JAPWTK010000014">
    <property type="protein sequence ID" value="KAJ8959089.1"/>
    <property type="molecule type" value="Genomic_DNA"/>
</dbReference>
<feature type="compositionally biased region" description="Polar residues" evidence="10">
    <location>
        <begin position="897"/>
        <end position="931"/>
    </location>
</feature>
<evidence type="ECO:0000256" key="5">
    <source>
        <dbReference type="ARBA" id="ARBA00023235"/>
    </source>
</evidence>
<feature type="region of interest" description="Disordered" evidence="10">
    <location>
        <begin position="897"/>
        <end position="1070"/>
    </location>
</feature>
<dbReference type="SMART" id="SM00973">
    <property type="entry name" value="Sec63"/>
    <property type="match status" value="1"/>
</dbReference>
<feature type="region of interest" description="Disordered" evidence="10">
    <location>
        <begin position="690"/>
        <end position="711"/>
    </location>
</feature>
<feature type="region of interest" description="Disordered" evidence="10">
    <location>
        <begin position="449"/>
        <end position="506"/>
    </location>
</feature>
<evidence type="ECO:0000256" key="7">
    <source>
        <dbReference type="ARBA" id="ARBA00034617"/>
    </source>
</evidence>
<evidence type="ECO:0000256" key="4">
    <source>
        <dbReference type="ARBA" id="ARBA00022840"/>
    </source>
</evidence>
<evidence type="ECO:0000256" key="2">
    <source>
        <dbReference type="ARBA" id="ARBA00022801"/>
    </source>
</evidence>
<sequence length="1447" mass="166162">MTKFEKMVGCGQPIESNLHRHLIEHVNAEVVLRTITDLDVAMQWLASTFLYVRARKNPRHYGLNTGLNKDQIDKKLLEICQIDLNKLVKAGMLTMDENIIITPTKTGEIMAKFYVAFETMKLFTQISGTEIMIQILDLISRCQEFSEIRLRVNDKKTLNLLNKNSKKNTIRFPINGKIKTWNMKVNCIIQAVLGNLEISDHSILGDCYIIMRNGQRIAKCLVEYLEIRKLNCYNALYNTIILCKCLHARLWENSPYISKQLSGIGSVMSHQLANAGKTTFQQILDSNPRSLEMIIKRKNPMGNTLIDEVRRLPIYEMVLEEVNKGKELKLSVTLINVGDLVEKPTVNINSTMTLMVGNNLNEILIYEKYRHAYMIQNLTVEKSIELRPEYTEIHAHFISNDWVGIDCSSTVLFQDTDTSNRKETSKEKSKEKKGSTYIQMFLDMYMKSKKKVTKNEKSKSKVSNHDKREEIEVKEDSEQRISKKFSEDSREEQRGATLNGFVEDEKTKIPPKKIGQMKRSVEPEERKGSIEISNDVMDIAEYSVEDPAIEICDGAETKNEDVTSELVEIPKETAQQKDYYETEDYEEEENAGGINAESVLTADEDVMMVESDAAHLEPVGTKATEESNQIGYQNECTDTVSNASTSSLSSNGLSTSVFAEHVSKVHDQAMEEMKSVQSDREGADEEKSFFIASQEKQEVPRNVGRAGTDEKPKYASLDFDEKLAKYPSIFRMTQSYITDEYATDDRDVKAETSKNNNKRRKNDFHLAVKVMDSKEDAKKRQKLAEFKFPSKKKFSHRPNPQAPSDSTPDGKMYAITEIMELGARRSPSESNDFETSSDAEVRDERRAENAHRSITWRSPLVFSPPVKFSPKMGFRRGSLGVDRDDGQNANINETLETSVSSKGTSNLTINIQRTPKSRRTNTTTLGRSPTMSFPLCDREYNQARASNNDKSEDTSKNDPLDICSNSFLEKMGLPRNNQSKTTPRSAGRSSGVSDYYSQFLYQPIRSQKQPNTKQEKEDVPSESVSQRAPSRGGDKEIEPQKRATDRHRLEPSRQTADEPRGQSPRDFILAQNRPLWYRPRSQRPDNLNRTLDEFTEPVQNFRVDEFATFGYPYNFDSGYPQNPASHVSSRSARPSRLNETITSGSYEASCNCLQPHCHLAAKKICGRACAEADNFRPRPLNTNNFRLDESISFPNEQPLYYLDAQPNYGFPKREMCDDYLNRTMRAEWYPEEGYLRERQNLPRRANYQDRFVDESNTVHPPYYRPIPRRIDEQNLLSTSQRFAQQPLRNYPAPDNGMPNREVVARGQNFEEPLDDGVVGRLTRSLSFEENPGLTSERLQQQEMNDRICRMQRHDTFVERNVGFPQEWGDRNRHGLCYGPSQDFYNENLPPSGWGYPQEFHGNRDYNVFPSSNDKEYVMNKFFLFVKPRLILRVVFDFCSLRIRSNLF</sequence>
<dbReference type="SUPFAM" id="SSF158702">
    <property type="entry name" value="Sec63 N-terminal domain-like"/>
    <property type="match status" value="1"/>
</dbReference>
<keyword evidence="3" id="KW-0347">Helicase</keyword>
<evidence type="ECO:0000313" key="12">
    <source>
        <dbReference type="EMBL" id="KAJ8959089.1"/>
    </source>
</evidence>
<dbReference type="PANTHER" id="PTHR47835">
    <property type="entry name" value="HFM1, ATP DEPENDENT DNA HELICASE HOMOLOG"/>
    <property type="match status" value="1"/>
</dbReference>
<feature type="region of interest" description="Disordered" evidence="10">
    <location>
        <begin position="740"/>
        <end position="853"/>
    </location>
</feature>
<evidence type="ECO:0000256" key="1">
    <source>
        <dbReference type="ARBA" id="ARBA00022741"/>
    </source>
</evidence>
<comment type="catalytic activity">
    <reaction evidence="7">
        <text>Couples ATP hydrolysis with the unwinding of duplex DNA by translocating in the 3'-5' direction.</text>
        <dbReference type="EC" id="5.6.2.4"/>
    </reaction>
</comment>
<dbReference type="GO" id="GO:0016787">
    <property type="term" value="F:hydrolase activity"/>
    <property type="evidence" value="ECO:0007669"/>
    <property type="project" value="UniProtKB-KW"/>
</dbReference>
<keyword evidence="13" id="KW-1185">Reference proteome</keyword>
<evidence type="ECO:0000256" key="3">
    <source>
        <dbReference type="ARBA" id="ARBA00022806"/>
    </source>
</evidence>
<evidence type="ECO:0000256" key="10">
    <source>
        <dbReference type="SAM" id="MobiDB-lite"/>
    </source>
</evidence>
<dbReference type="FunFam" id="1.10.10.10:FF:000012">
    <property type="entry name" value="U5 small nuclear ribonucleoprotein helicase"/>
    <property type="match status" value="1"/>
</dbReference>
<dbReference type="EC" id="5.6.2.4" evidence="8"/>
<evidence type="ECO:0000256" key="6">
    <source>
        <dbReference type="ARBA" id="ARBA00023254"/>
    </source>
</evidence>
<evidence type="ECO:0000313" key="13">
    <source>
        <dbReference type="Proteomes" id="UP001162162"/>
    </source>
</evidence>
<dbReference type="InterPro" id="IPR052247">
    <property type="entry name" value="Meiotic_Crossover_Helicase"/>
</dbReference>
<feature type="domain" description="SEC63" evidence="11">
    <location>
        <begin position="103"/>
        <end position="413"/>
    </location>
</feature>
<dbReference type="InterPro" id="IPR036390">
    <property type="entry name" value="WH_DNA-bd_sf"/>
</dbReference>
<feature type="compositionally biased region" description="Acidic residues" evidence="10">
    <location>
        <begin position="581"/>
        <end position="590"/>
    </location>
</feature>
<gene>
    <name evidence="12" type="ORF">NQ318_022346</name>
</gene>
<name>A0AAV8Z4I5_9CUCU</name>
<dbReference type="InterPro" id="IPR004179">
    <property type="entry name" value="Sec63-dom"/>
</dbReference>
<feature type="compositionally biased region" description="Polar residues" evidence="10">
    <location>
        <begin position="975"/>
        <end position="1012"/>
    </location>
</feature>
<dbReference type="PANTHER" id="PTHR47835:SF3">
    <property type="entry name" value="HELICASE FOR MEIOSIS 1"/>
    <property type="match status" value="1"/>
</dbReference>
<feature type="compositionally biased region" description="Basic and acidic residues" evidence="10">
    <location>
        <begin position="453"/>
        <end position="494"/>
    </location>
</feature>
<dbReference type="SUPFAM" id="SSF46785">
    <property type="entry name" value="Winged helix' DNA-binding domain"/>
    <property type="match status" value="1"/>
</dbReference>
<dbReference type="Pfam" id="PF23445">
    <property type="entry name" value="WHD_SNRNP200"/>
    <property type="match status" value="1"/>
</dbReference>
<proteinExistence type="predicted"/>
<feature type="compositionally biased region" description="Basic and acidic residues" evidence="10">
    <location>
        <begin position="763"/>
        <end position="785"/>
    </location>
</feature>